<keyword evidence="1" id="KW-0812">Transmembrane</keyword>
<dbReference type="Pfam" id="PF04367">
    <property type="entry name" value="DUF502"/>
    <property type="match status" value="1"/>
</dbReference>
<evidence type="ECO:0000313" key="2">
    <source>
        <dbReference type="EMBL" id="MBR1141142.1"/>
    </source>
</evidence>
<dbReference type="Proteomes" id="UP001314635">
    <property type="component" value="Unassembled WGS sequence"/>
</dbReference>
<gene>
    <name evidence="2" type="ORF">JQ619_35890</name>
</gene>
<evidence type="ECO:0000313" key="3">
    <source>
        <dbReference type="Proteomes" id="UP001314635"/>
    </source>
</evidence>
<name>A0ABS5GIH8_9BRAD</name>
<feature type="transmembrane region" description="Helical" evidence="1">
    <location>
        <begin position="75"/>
        <end position="98"/>
    </location>
</feature>
<protein>
    <submittedName>
        <fullName evidence="2">DUF502 domain-containing protein</fullName>
    </submittedName>
</protein>
<keyword evidence="3" id="KW-1185">Reference proteome</keyword>
<dbReference type="PANTHER" id="PTHR31876:SF26">
    <property type="entry name" value="PROTEIN LIKE COV 2"/>
    <property type="match status" value="1"/>
</dbReference>
<sequence>MSSRDDLPPQNDPLADAQAETPHHGLMFRFRNYFLTGLVVAGPVAITLYITWWFVTWVDGLVRPFVPLVYRPETYLPFGVPGSGLIVAVIGLTLLGFLTANLIGRTLVDLGERLLGRIPAVRAIYRGLKQVFETLFSGKGSSLRRVGLVEFPSPGMWSIVLISQPPSVEVASRLPGDEEQISVFLPCAPNPTTGFFFYLPKSKIIEIDMSAEDAATLIMSAGVVQPGSDQQKKVAALANVANAARIANSQAQPSARLEPETAKAD</sequence>
<accession>A0ABS5GIH8</accession>
<keyword evidence="1" id="KW-0472">Membrane</keyword>
<organism evidence="2 3">
    <name type="scientific">Bradyrhizobium denitrificans</name>
    <dbReference type="NCBI Taxonomy" id="2734912"/>
    <lineage>
        <taxon>Bacteria</taxon>
        <taxon>Pseudomonadati</taxon>
        <taxon>Pseudomonadota</taxon>
        <taxon>Alphaproteobacteria</taxon>
        <taxon>Hyphomicrobiales</taxon>
        <taxon>Nitrobacteraceae</taxon>
        <taxon>Bradyrhizobium</taxon>
    </lineage>
</organism>
<feature type="transmembrane region" description="Helical" evidence="1">
    <location>
        <begin position="33"/>
        <end position="55"/>
    </location>
</feature>
<dbReference type="PANTHER" id="PTHR31876">
    <property type="entry name" value="COV-LIKE PROTEIN 1"/>
    <property type="match status" value="1"/>
</dbReference>
<dbReference type="RefSeq" id="WP_012044226.1">
    <property type="nucleotide sequence ID" value="NZ_JABFDP010000047.1"/>
</dbReference>
<keyword evidence="1" id="KW-1133">Transmembrane helix</keyword>
<proteinExistence type="predicted"/>
<dbReference type="InterPro" id="IPR007462">
    <property type="entry name" value="COV1-like"/>
</dbReference>
<evidence type="ECO:0000256" key="1">
    <source>
        <dbReference type="SAM" id="Phobius"/>
    </source>
</evidence>
<reference evidence="3" key="1">
    <citation type="journal article" date="2021" name="ISME J.">
        <title>Evolutionary origin and ecological implication of a unique nif island in free-living Bradyrhizobium lineages.</title>
        <authorList>
            <person name="Tao J."/>
        </authorList>
    </citation>
    <scope>NUCLEOTIDE SEQUENCE [LARGE SCALE GENOMIC DNA]</scope>
    <source>
        <strain evidence="3">SZCCT0094</strain>
    </source>
</reference>
<comment type="caution">
    <text evidence="2">The sequence shown here is derived from an EMBL/GenBank/DDBJ whole genome shotgun (WGS) entry which is preliminary data.</text>
</comment>
<dbReference type="EMBL" id="JAFCLK010000056">
    <property type="protein sequence ID" value="MBR1141142.1"/>
    <property type="molecule type" value="Genomic_DNA"/>
</dbReference>